<keyword evidence="3" id="KW-1185">Reference proteome</keyword>
<feature type="chain" id="PRO_5016444458" evidence="1">
    <location>
        <begin position="26"/>
        <end position="197"/>
    </location>
</feature>
<dbReference type="Proteomes" id="UP000236594">
    <property type="component" value="Unassembled WGS sequence"/>
</dbReference>
<evidence type="ECO:0000313" key="3">
    <source>
        <dbReference type="Proteomes" id="UP000236594"/>
    </source>
</evidence>
<evidence type="ECO:0000256" key="1">
    <source>
        <dbReference type="SAM" id="SignalP"/>
    </source>
</evidence>
<accession>A0A316XFS5</accession>
<reference evidence="2 3" key="1">
    <citation type="submission" date="2018-04" db="EMBL/GenBank/DDBJ databases">
        <title>Draft Genome Sequence of Phosphate-Solubilizing Chryseobacterium sp. ISE14 that is a Biocontrol and Plant Growth-Promoting Rhizobacterium Isolated from Cucumber.</title>
        <authorList>
            <person name="Jeong J.-J."/>
            <person name="Sang M.K."/>
            <person name="Choi I.-G."/>
            <person name="Kim K.D."/>
        </authorList>
    </citation>
    <scope>NUCLEOTIDE SEQUENCE [LARGE SCALE GENOMIC DNA]</scope>
    <source>
        <strain evidence="2 3">ISE14</strain>
    </source>
</reference>
<proteinExistence type="predicted"/>
<sequence length="197" mass="21482">MKNIFKNTTLILTLLVIAVSLNLTSCNRSDDEADDLPQEELSNILLKVTDEATPNTPVIYDYQVNSTSNPNVKLVNGHTYNVEVIFKNGDEDATNEIKTAKDEHFLVYNFPNSDIALTRTDDSSSTRGDGKHVGLKTKWVVNTAIKNPAATSTQLILTLYHEPKTVSEASATSGNGVVYGQQSGGETDAQATYNLNN</sequence>
<organism evidence="2 3">
    <name type="scientific">Chryseobacterium phosphatilyticum</name>
    <dbReference type="NCBI Taxonomy" id="475075"/>
    <lineage>
        <taxon>Bacteria</taxon>
        <taxon>Pseudomonadati</taxon>
        <taxon>Bacteroidota</taxon>
        <taxon>Flavobacteriia</taxon>
        <taxon>Flavobacteriales</taxon>
        <taxon>Weeksellaceae</taxon>
        <taxon>Chryseobacterium group</taxon>
        <taxon>Chryseobacterium</taxon>
    </lineage>
</organism>
<dbReference type="RefSeq" id="WP_109711908.1">
    <property type="nucleotide sequence ID" value="NZ_PPED02000002.1"/>
</dbReference>
<dbReference type="OrthoDB" id="1452588at2"/>
<protein>
    <submittedName>
        <fullName evidence="2">Uncharacterized protein</fullName>
    </submittedName>
</protein>
<comment type="caution">
    <text evidence="2">The sequence shown here is derived from an EMBL/GenBank/DDBJ whole genome shotgun (WGS) entry which is preliminary data.</text>
</comment>
<gene>
    <name evidence="2" type="ORF">C1631_009810</name>
</gene>
<evidence type="ECO:0000313" key="2">
    <source>
        <dbReference type="EMBL" id="PWN70268.1"/>
    </source>
</evidence>
<dbReference type="AlphaFoldDB" id="A0A316XFS5"/>
<name>A0A316XFS5_9FLAO</name>
<keyword evidence="1" id="KW-0732">Signal</keyword>
<feature type="signal peptide" evidence="1">
    <location>
        <begin position="1"/>
        <end position="25"/>
    </location>
</feature>
<dbReference type="EMBL" id="PPED02000002">
    <property type="protein sequence ID" value="PWN70268.1"/>
    <property type="molecule type" value="Genomic_DNA"/>
</dbReference>